<feature type="chain" id="PRO_5045768319" description="FlgD Ig-like domain-containing protein" evidence="1">
    <location>
        <begin position="37"/>
        <end position="749"/>
    </location>
</feature>
<feature type="signal peptide" evidence="1">
    <location>
        <begin position="1"/>
        <end position="36"/>
    </location>
</feature>
<dbReference type="RefSeq" id="WP_350781679.1">
    <property type="nucleotide sequence ID" value="NZ_JBEPEK010000103.1"/>
</dbReference>
<keyword evidence="1" id="KW-0732">Signal</keyword>
<evidence type="ECO:0008006" key="4">
    <source>
        <dbReference type="Google" id="ProtNLM"/>
    </source>
</evidence>
<proteinExistence type="predicted"/>
<organism evidence="2 3">
    <name type="scientific">Streptomyces hyaluromycini</name>
    <dbReference type="NCBI Taxonomy" id="1377993"/>
    <lineage>
        <taxon>Bacteria</taxon>
        <taxon>Bacillati</taxon>
        <taxon>Actinomycetota</taxon>
        <taxon>Actinomycetes</taxon>
        <taxon>Kitasatosporales</taxon>
        <taxon>Streptomycetaceae</taxon>
        <taxon>Streptomyces</taxon>
    </lineage>
</organism>
<dbReference type="EMBL" id="JBEPEK010000103">
    <property type="protein sequence ID" value="MER7181106.1"/>
    <property type="molecule type" value="Genomic_DNA"/>
</dbReference>
<name>A0ABV1WWK6_9ACTN</name>
<reference evidence="2 3" key="1">
    <citation type="submission" date="2024-06" db="EMBL/GenBank/DDBJ databases">
        <title>The Natural Products Discovery Center: Release of the First 8490 Sequenced Strains for Exploring Actinobacteria Biosynthetic Diversity.</title>
        <authorList>
            <person name="Kalkreuter E."/>
            <person name="Kautsar S.A."/>
            <person name="Yang D."/>
            <person name="Bader C.D."/>
            <person name="Teijaro C.N."/>
            <person name="Fluegel L."/>
            <person name="Davis C.M."/>
            <person name="Simpson J.R."/>
            <person name="Lauterbach L."/>
            <person name="Steele A.D."/>
            <person name="Gui C."/>
            <person name="Meng S."/>
            <person name="Li G."/>
            <person name="Viehrig K."/>
            <person name="Ye F."/>
            <person name="Su P."/>
            <person name="Kiefer A.F."/>
            <person name="Nichols A."/>
            <person name="Cepeda A.J."/>
            <person name="Yan W."/>
            <person name="Fan B."/>
            <person name="Jiang Y."/>
            <person name="Adhikari A."/>
            <person name="Zheng C.-J."/>
            <person name="Schuster L."/>
            <person name="Cowan T.M."/>
            <person name="Smanski M.J."/>
            <person name="Chevrette M.G."/>
            <person name="De Carvalho L.P.S."/>
            <person name="Shen B."/>
        </authorList>
    </citation>
    <scope>NUCLEOTIDE SEQUENCE [LARGE SCALE GENOMIC DNA]</scope>
    <source>
        <strain evidence="2 3">NPDC000234</strain>
    </source>
</reference>
<evidence type="ECO:0000313" key="2">
    <source>
        <dbReference type="EMBL" id="MER7181106.1"/>
    </source>
</evidence>
<evidence type="ECO:0000256" key="1">
    <source>
        <dbReference type="SAM" id="SignalP"/>
    </source>
</evidence>
<comment type="caution">
    <text evidence="2">The sequence shown here is derived from an EMBL/GenBank/DDBJ whole genome shotgun (WGS) entry which is preliminary data.</text>
</comment>
<dbReference type="Gene3D" id="2.60.40.4070">
    <property type="match status" value="1"/>
</dbReference>
<dbReference type="SUPFAM" id="SSF63825">
    <property type="entry name" value="YWTD domain"/>
    <property type="match status" value="1"/>
</dbReference>
<accession>A0ABV1WWK6</accession>
<sequence length="749" mass="78109">MTRSRHESIRSRRLATAVVAGAAALTCVAATSPAQAGPAVPLPVGFVTLRSWEPTYVYYMWAGASGFQWEPRTSIGPGTWVGYPDFVPPAHAGPDDLATGTDVVSTWDEGAKVTQRHRSTGVTATVTIPAGQTYRTTSGWSVLTQDASGTPHVLRAAADGATTDLPVTGLPAGARPTGYVPGGSVRRAAIVYTLDGTTSVGLVDLSDGTFRTYVTGVAAEPPVRFNDRWLVADWRYIRVDAAPGTQPTGMTPWGAELVAVVGDQLLTGNPTFVLGGTKPALTARSLTTGETRTVLANSSGGMGPTPDGGALATAGTSSFDWYVHRITPTADGGTATKKVAQVPAEPIRAEGLAMAGGELFLDGRQGNGHLISSFALNAVGAPAGPQTRRSPALADPTCLPGDAACPQLEALGDGHVTHLFTDSSGREYVIETGLDTDSLQNVPTGDSRGRIAGGTGRYVLYNGGTPGVQKIVDFPRGATAGKILQSRNRTTAALWGQVLWTPGSTEGSITGHDLKTGRTTTTVTTGSRCVPTDIQAVNSRLYWSCGASGPAGVYDRAAKRNIPVPAGPSPARLGDGFLVRENRTTHQLLLTDVHTGTAQTRVVAVLPTTDQNTGTSNGRWAVDRFGGQIAYLDYDKKVWIVPSGVPTSPLAQMDAQVYSPSVITRSAPWSPVWQLNKPSTWTLTLATPSGTVRRTLTGASTGAAVRPAWDGTTDSGAAAATGRYTWKLTARPRDGQGRNLTLTGTMTLG</sequence>
<evidence type="ECO:0000313" key="3">
    <source>
        <dbReference type="Proteomes" id="UP001474181"/>
    </source>
</evidence>
<gene>
    <name evidence="2" type="ORF">ABT404_16745</name>
</gene>
<dbReference type="Proteomes" id="UP001474181">
    <property type="component" value="Unassembled WGS sequence"/>
</dbReference>
<protein>
    <recommendedName>
        <fullName evidence="4">FlgD Ig-like domain-containing protein</fullName>
    </recommendedName>
</protein>
<keyword evidence="3" id="KW-1185">Reference proteome</keyword>